<evidence type="ECO:0000256" key="9">
    <source>
        <dbReference type="SAM" id="MobiDB-lite"/>
    </source>
</evidence>
<keyword evidence="6 10" id="KW-0472">Membrane</keyword>
<organism evidence="12 13">
    <name type="scientific">Aspergillus fumigatiaffinis</name>
    <dbReference type="NCBI Taxonomy" id="340414"/>
    <lineage>
        <taxon>Eukaryota</taxon>
        <taxon>Fungi</taxon>
        <taxon>Dikarya</taxon>
        <taxon>Ascomycota</taxon>
        <taxon>Pezizomycotina</taxon>
        <taxon>Eurotiomycetes</taxon>
        <taxon>Eurotiomycetidae</taxon>
        <taxon>Eurotiales</taxon>
        <taxon>Aspergillaceae</taxon>
        <taxon>Aspergillus</taxon>
        <taxon>Aspergillus subgen. Fumigati</taxon>
    </lineage>
</organism>
<dbReference type="InterPro" id="IPR036322">
    <property type="entry name" value="WD40_repeat_dom_sf"/>
</dbReference>
<feature type="domain" description="Integral membrane bound transporter" evidence="11">
    <location>
        <begin position="1416"/>
        <end position="1552"/>
    </location>
</feature>
<dbReference type="InterPro" id="IPR049453">
    <property type="entry name" value="Memb_transporter_dom"/>
</dbReference>
<evidence type="ECO:0000256" key="4">
    <source>
        <dbReference type="ARBA" id="ARBA00022737"/>
    </source>
</evidence>
<evidence type="ECO:0000256" key="8">
    <source>
        <dbReference type="PROSITE-ProRule" id="PRU00221"/>
    </source>
</evidence>
<dbReference type="Pfam" id="PF13515">
    <property type="entry name" value="FUSC_2"/>
    <property type="match status" value="1"/>
</dbReference>
<dbReference type="InterPro" id="IPR052430">
    <property type="entry name" value="IVT-Associated"/>
</dbReference>
<evidence type="ECO:0000256" key="2">
    <source>
        <dbReference type="ARBA" id="ARBA00022574"/>
    </source>
</evidence>
<feature type="transmembrane region" description="Helical" evidence="10">
    <location>
        <begin position="904"/>
        <end position="921"/>
    </location>
</feature>
<dbReference type="FunFam" id="2.130.10.10:FF:000102">
    <property type="entry name" value="Actin-interacting protein 1"/>
    <property type="match status" value="1"/>
</dbReference>
<evidence type="ECO:0000256" key="1">
    <source>
        <dbReference type="ARBA" id="ARBA00004141"/>
    </source>
</evidence>
<evidence type="ECO:0000313" key="12">
    <source>
        <dbReference type="EMBL" id="KAF4244499.1"/>
    </source>
</evidence>
<dbReference type="InterPro" id="IPR019775">
    <property type="entry name" value="WD40_repeat_CS"/>
</dbReference>
<keyword evidence="13" id="KW-1185">Reference proteome</keyword>
<accession>A0A8H4HI28</accession>
<feature type="repeat" description="WD" evidence="8">
    <location>
        <begin position="668"/>
        <end position="701"/>
    </location>
</feature>
<dbReference type="FunFam" id="2.130.10.10:FF:000167">
    <property type="entry name" value="Actin-interacting protein 1"/>
    <property type="match status" value="1"/>
</dbReference>
<sequence length="2216" mass="243270">MVFNILASSPFRSLGSSLGSFSTCRWSSTLPSKTAHQRTAAVFQNRVFQRRRLPNRQKFLEDQKAQGESRALEKFQTRDWKAGDIYAPHDLSPAEMKKWKKRQGPAADAFDALNMNPLDLYKGDLVVVAQLAFPTNTIHLGREPLHHEGSADPVILGCERRTSGLCGMNIVSGKSIFLRSIDNPSIARQYTEHKAQTTVARFSPSGFYVASGDATGLVRVWDCVGEGTTKGEYSIVNGRINDLAWDGDSQRIIAVGDGKQRYGHCITWDSGNTVGEIYGHTQQINSVSIRQQRPLRAAAAGDDKNLVFYHGAPFKFNTGIRDKHTNYIYGVGFSPDGSTLVSVGADRKIWLYDGKTGEAKGQIGEGEHKGSIFSVSWSKDSKKFVTASADRTVKIWDAEAGKVCQSWTLGEEGSSNVRDQQVGVVWPSGRSDNLLISLSLSGDLNYLVEGTPEPRQVIQGHQKSITSLIQSRSEAKDETLWTGSFDGRVCSWDVSTGAAEEADGDCHSAYVAGLASTQEGTGRIYSVAWDDTLRSVDVGARTYTGSNSKLSGQPKSVAAGDSTVLVGTSEGVEIYKDGKKTGDFKPKSTVTAVAARGNVAAVGGEESTVQICEISDSTLSPKTDIKVSRNPVSALAFSPNGSLLAIGDSRGRVLVYQVADGSLVTDRWTAHTARITSIAWNESGTLLASGSLDTNIFVWSLANQGDWLQASNAHKEGVNGVAWLAGGSRIASAGADAAVKLRQATFVLPKTGQRLRGLVNLRSSHIVTSDDEERRGLLSGEVSANRQDVLSRIWSRLSDVWHWTRDFVTSEPGIGVLKCSLAYLLGSLATFIPAVAAFLGHQDGKHVVATVTVYFHPARTQGSMYKALICALLAFLYAAFISLTSMCVSMFFQDTLDMRAVGHAVVLIVFCGGGLGFIGWTKQRFGDPLVNVACSLASLASITVLTKEGAVQSGDLSFTKVVQVLKMVIMGVTAAMAVSFLIFPISARKKLRSNLVIVTETLAIMLALITDSFLSGSEEELQTAEFLDAAERHKKAYAQLDKLVREAKLEHYVAGTEKEYRLEKNLVRWVQDITHNMGGLRSAASLQFQLLKQAKLVGPVSCRDRKHAPNGTDHVPSPSLYSSHGHSTLLESIDEMPEQQLGGEEEAAAEDDHRHSGDHSDPNPARDEGSSVEHTLQPEDLFALFISHLGPSMRSLAFTLKEIFKEIPFTSAPDYKVSVNSRFHVSLDRALELYQESREKALKVIYRQKELLQIQTPEVEADLEEVSASCGHFSFSLLEFGEQLKDLLGILDELQLEAEERPNGRSWSWLKVWRLRTAQTQNTKPLDSDRTEQPLLGPTVEEGVTPVASISPFGLEGRQTPPTKRPENPPAKERLSYRIWKSLGGFRREDTKFAIKVGTGAALYALPAFLESTRPFYSHWRGEWGLLSYMLVCSMTIGASNTTGYSRFLGTCLGAICAITAWYMTDGNVFGLAILGLVMATWTSYVIVVMGKGPMGRFIMLTYNLSVLYAYSLTQKEGSDDQDEGGDSPIITDITLHRVAAVLSGCIWGIIITRLIWPISARKELKDGLSLLWLRMSLIWKRYPLSLLAKGESSTGFMSPREKLEIERFLSRLEALQAAARAEFELKSPFPDAAYSNILRRTRSMVDAFHAMNLEMIKSVPASEGELALLSYTAQEREHLSARISHLLSVMASSMKLEYPLIDVLPNIEHARDRLLARIFHYRKDPEASRLTTDEDYALLYAYILVTGQLSTEIVEIMEEIGRLFGVLNEDVVNSPHFRLRAARRASASLAIMQIDPAALSRTDSASTATASSKTAAPGPATTQKSTKALISVPRLDLEPIYTELKAAIGENWAEYKESTTLFLLGHLNQNELASRVDHIICADQKTEHLHNNFICAIIGNLTRDLPDHGVASWVSANDKPSVVSKPSSGDAAEARLKTEVMQLPPRDRRRIKAIPERDPHELVPNEVEEYHLAKQIKLPSQVPASAGGLNKTNWELEIRKRYAQPLASETGEFPDAESIHARMIPICYEESVVSGAGFPCAEFMAIATETFVKEVLSVVFSRTRCNGPSGTINGMMMRKYRQQLELEELAYTRGEIVKDSGTGLLPVEAKEARNRKPLGVRDLRLALEIGGGVLSHMPLIVDHIMGGYFEDELETDKQEQTDEVADTADNDTRPVQFADEMEVEDDAELLDWEGATAVDRAQLGSLLDECLSLAS</sequence>
<dbReference type="Gene3D" id="2.130.10.10">
    <property type="entry name" value="YVTN repeat-like/Quinoprotein amine dehydrogenase"/>
    <property type="match status" value="2"/>
</dbReference>
<feature type="region of interest" description="Disordered" evidence="9">
    <location>
        <begin position="1804"/>
        <end position="1824"/>
    </location>
</feature>
<dbReference type="InterPro" id="IPR024738">
    <property type="entry name" value="Hfi1/Tada1"/>
</dbReference>
<dbReference type="SUPFAM" id="SSF50978">
    <property type="entry name" value="WD40 repeat-like"/>
    <property type="match status" value="2"/>
</dbReference>
<keyword evidence="4" id="KW-0677">Repeat</keyword>
<keyword evidence="2 8" id="KW-0853">WD repeat</keyword>
<proteinExistence type="inferred from homology"/>
<dbReference type="PROSITE" id="PS50294">
    <property type="entry name" value="WD_REPEATS_REGION"/>
    <property type="match status" value="4"/>
</dbReference>
<keyword evidence="5 10" id="KW-1133">Transmembrane helix</keyword>
<feature type="transmembrane region" description="Helical" evidence="10">
    <location>
        <begin position="821"/>
        <end position="839"/>
    </location>
</feature>
<dbReference type="SMART" id="SM00320">
    <property type="entry name" value="WD40"/>
    <property type="match status" value="11"/>
</dbReference>
<protein>
    <recommendedName>
        <fullName evidence="11">Integral membrane bound transporter domain-containing protein</fullName>
    </recommendedName>
</protein>
<reference evidence="12" key="1">
    <citation type="journal article" date="2020" name="bioRxiv">
        <title>Genomic and phenotypic heterogeneity of clinical isolates of the human pathogens Aspergillus fumigatus, Aspergillus lentulus and Aspergillus fumigatiaffinis.</title>
        <authorList>
            <person name="dos Santos R.A.C."/>
            <person name="Steenwyk J.L."/>
            <person name="Rivero-Menendez O."/>
            <person name="Mead M.E."/>
            <person name="Silva L.P."/>
            <person name="Bastos R.W."/>
            <person name="Alastruey-Izquierdo A."/>
            <person name="Goldman G.H."/>
            <person name="Rokas A."/>
        </authorList>
    </citation>
    <scope>NUCLEOTIDE SEQUENCE</scope>
    <source>
        <strain evidence="12">CNM-CM6805</strain>
    </source>
</reference>
<feature type="transmembrane region" description="Helical" evidence="10">
    <location>
        <begin position="928"/>
        <end position="945"/>
    </location>
</feature>
<dbReference type="InterPro" id="IPR015943">
    <property type="entry name" value="WD40/YVTN_repeat-like_dom_sf"/>
</dbReference>
<feature type="region of interest" description="Disordered" evidence="9">
    <location>
        <begin position="1351"/>
        <end position="1371"/>
    </location>
</feature>
<keyword evidence="3 10" id="KW-0812">Transmembrane</keyword>
<feature type="region of interest" description="Disordered" evidence="9">
    <location>
        <begin position="1102"/>
        <end position="1124"/>
    </location>
</feature>
<dbReference type="PROSITE" id="PS50082">
    <property type="entry name" value="WD_REPEATS_2"/>
    <property type="match status" value="5"/>
</dbReference>
<comment type="caution">
    <text evidence="12">The sequence shown here is derived from an EMBL/GenBank/DDBJ whole genome shotgun (WGS) entry which is preliminary data.</text>
</comment>
<feature type="repeat" description="WD" evidence="8">
    <location>
        <begin position="458"/>
        <end position="502"/>
    </location>
</feature>
<feature type="transmembrane region" description="Helical" evidence="10">
    <location>
        <begin position="1470"/>
        <end position="1491"/>
    </location>
</feature>
<evidence type="ECO:0000259" key="11">
    <source>
        <dbReference type="Pfam" id="PF13515"/>
    </source>
</evidence>
<reference evidence="12" key="2">
    <citation type="submission" date="2020-04" db="EMBL/GenBank/DDBJ databases">
        <authorList>
            <person name="Santos R.A.C."/>
            <person name="Steenwyk J.L."/>
            <person name="Rivero-Menendez O."/>
            <person name="Mead M.E."/>
            <person name="Silva L.P."/>
            <person name="Bastos R.W."/>
            <person name="Alastruey-Izquierdo A."/>
            <person name="Goldman G.H."/>
            <person name="Rokas A."/>
        </authorList>
    </citation>
    <scope>NUCLEOTIDE SEQUENCE</scope>
    <source>
        <strain evidence="12">CNM-CM6805</strain>
    </source>
</reference>
<dbReference type="PRINTS" id="PR02047">
    <property type="entry name" value="BREFELDNASP4"/>
</dbReference>
<evidence type="ECO:0000256" key="6">
    <source>
        <dbReference type="ARBA" id="ARBA00023136"/>
    </source>
</evidence>
<dbReference type="GO" id="GO:0016020">
    <property type="term" value="C:membrane"/>
    <property type="evidence" value="ECO:0007669"/>
    <property type="project" value="UniProtKB-SubCell"/>
</dbReference>
<dbReference type="InterPro" id="IPR001680">
    <property type="entry name" value="WD40_rpt"/>
</dbReference>
<name>A0A8H4HI28_9EURO</name>
<dbReference type="Pfam" id="PF12767">
    <property type="entry name" value="SAGA-Tad1"/>
    <property type="match status" value="1"/>
</dbReference>
<feature type="repeat" description="WD" evidence="8">
    <location>
        <begin position="365"/>
        <end position="406"/>
    </location>
</feature>
<dbReference type="Proteomes" id="UP000653565">
    <property type="component" value="Unassembled WGS sequence"/>
</dbReference>
<feature type="compositionally biased region" description="Acidic residues" evidence="9">
    <location>
        <begin position="1138"/>
        <end position="1149"/>
    </location>
</feature>
<feature type="transmembrane region" description="Helical" evidence="10">
    <location>
        <begin position="1534"/>
        <end position="1557"/>
    </location>
</feature>
<feature type="region of interest" description="Disordered" evidence="9">
    <location>
        <begin position="1138"/>
        <end position="1172"/>
    </location>
</feature>
<gene>
    <name evidence="12" type="ORF">CNMCM6805_008751</name>
</gene>
<dbReference type="CDD" id="cd00200">
    <property type="entry name" value="WD40"/>
    <property type="match status" value="1"/>
</dbReference>
<evidence type="ECO:0000256" key="5">
    <source>
        <dbReference type="ARBA" id="ARBA00022989"/>
    </source>
</evidence>
<evidence type="ECO:0000256" key="3">
    <source>
        <dbReference type="ARBA" id="ARBA00022692"/>
    </source>
</evidence>
<dbReference type="GO" id="GO:0070461">
    <property type="term" value="C:SAGA-type complex"/>
    <property type="evidence" value="ECO:0007669"/>
    <property type="project" value="InterPro"/>
</dbReference>
<dbReference type="Pfam" id="PF00400">
    <property type="entry name" value="WD40"/>
    <property type="match status" value="5"/>
</dbReference>
<feature type="transmembrane region" description="Helical" evidence="10">
    <location>
        <begin position="965"/>
        <end position="983"/>
    </location>
</feature>
<dbReference type="EMBL" id="JAAAPX010000006">
    <property type="protein sequence ID" value="KAF4244499.1"/>
    <property type="molecule type" value="Genomic_DNA"/>
</dbReference>
<feature type="repeat" description="WD" evidence="8">
    <location>
        <begin position="190"/>
        <end position="222"/>
    </location>
</feature>
<feature type="transmembrane region" description="Helical" evidence="10">
    <location>
        <begin position="867"/>
        <end position="892"/>
    </location>
</feature>
<dbReference type="PANTHER" id="PTHR47804:SF1">
    <property type="entry name" value="DUF2421 DOMAIN-CONTAINING PROTEIN"/>
    <property type="match status" value="1"/>
</dbReference>
<dbReference type="PROSITE" id="PS00678">
    <property type="entry name" value="WD_REPEATS_1"/>
    <property type="match status" value="1"/>
</dbReference>
<evidence type="ECO:0000256" key="7">
    <source>
        <dbReference type="ARBA" id="ARBA00038366"/>
    </source>
</evidence>
<feature type="repeat" description="WD" evidence="8">
    <location>
        <begin position="321"/>
        <end position="362"/>
    </location>
</feature>
<feature type="compositionally biased region" description="Low complexity" evidence="9">
    <location>
        <begin position="1804"/>
        <end position="1823"/>
    </location>
</feature>
<dbReference type="GO" id="GO:0030029">
    <property type="term" value="P:actin filament-based process"/>
    <property type="evidence" value="ECO:0007669"/>
    <property type="project" value="UniProtKB-ARBA"/>
</dbReference>
<feature type="transmembrane region" description="Helical" evidence="10">
    <location>
        <begin position="1448"/>
        <end position="1464"/>
    </location>
</feature>
<dbReference type="PANTHER" id="PTHR47804">
    <property type="entry name" value="60S RIBOSOMAL PROTEIN L19"/>
    <property type="match status" value="1"/>
</dbReference>
<dbReference type="OrthoDB" id="68611at2759"/>
<evidence type="ECO:0000313" key="13">
    <source>
        <dbReference type="Proteomes" id="UP000653565"/>
    </source>
</evidence>
<feature type="compositionally biased region" description="Basic and acidic residues" evidence="9">
    <location>
        <begin position="1150"/>
        <end position="1171"/>
    </location>
</feature>
<dbReference type="InterPro" id="IPR023244">
    <property type="entry name" value="Brefeldin_A-sensitivity_4"/>
</dbReference>
<comment type="subcellular location">
    <subcellularLocation>
        <location evidence="1">Membrane</location>
        <topology evidence="1">Multi-pass membrane protein</topology>
    </subcellularLocation>
</comment>
<evidence type="ECO:0000256" key="10">
    <source>
        <dbReference type="SAM" id="Phobius"/>
    </source>
</evidence>
<dbReference type="GO" id="GO:0003779">
    <property type="term" value="F:actin binding"/>
    <property type="evidence" value="ECO:0007669"/>
    <property type="project" value="UniProtKB-ARBA"/>
</dbReference>
<comment type="similarity">
    <text evidence="7">Belongs to the WD repeat AIP1 family.</text>
</comment>